<dbReference type="Proteomes" id="UP000004664">
    <property type="component" value="Unassembled WGS sequence"/>
</dbReference>
<organism evidence="2 3">
    <name type="scientific">Methylobacter tundripaludum (strain ATCC BAA-1195 / DSM 17260 / SV96)</name>
    <dbReference type="NCBI Taxonomy" id="697282"/>
    <lineage>
        <taxon>Bacteria</taxon>
        <taxon>Pseudomonadati</taxon>
        <taxon>Pseudomonadota</taxon>
        <taxon>Gammaproteobacteria</taxon>
        <taxon>Methylococcales</taxon>
        <taxon>Methylococcaceae</taxon>
        <taxon>Methylobacter</taxon>
    </lineage>
</organism>
<dbReference type="AlphaFoldDB" id="G3IWC0"/>
<dbReference type="HOGENOM" id="CLU_150554_1_0_6"/>
<dbReference type="EMBL" id="JH109152">
    <property type="protein sequence ID" value="EGW23055.1"/>
    <property type="molecule type" value="Genomic_DNA"/>
</dbReference>
<gene>
    <name evidence="2" type="ORF">Mettu_1893</name>
</gene>
<dbReference type="GO" id="GO:0097351">
    <property type="term" value="F:toxin sequestering activity"/>
    <property type="evidence" value="ECO:0007669"/>
    <property type="project" value="InterPro"/>
</dbReference>
<dbReference type="Gene3D" id="2.10.260.10">
    <property type="match status" value="1"/>
</dbReference>
<evidence type="ECO:0000313" key="2">
    <source>
        <dbReference type="EMBL" id="EGW23055.1"/>
    </source>
</evidence>
<name>G3IWC0_METTV</name>
<sequence>MQTQIKKWGNSAVVRLPATMLAQLNLSVGSPVDLKTEGDRLVIEPSLNREYKLSDLLEGITPDNLHESIDWGEAVGREVAA</sequence>
<accession>G3IWC0</accession>
<dbReference type="SUPFAM" id="SSF89447">
    <property type="entry name" value="AbrB/MazE/MraZ-like"/>
    <property type="match status" value="1"/>
</dbReference>
<dbReference type="InterPro" id="IPR037914">
    <property type="entry name" value="SpoVT-AbrB_sf"/>
</dbReference>
<dbReference type="GO" id="GO:0003677">
    <property type="term" value="F:DNA binding"/>
    <property type="evidence" value="ECO:0007669"/>
    <property type="project" value="InterPro"/>
</dbReference>
<dbReference type="InterPro" id="IPR039052">
    <property type="entry name" value="Antitox_PemI-like"/>
</dbReference>
<dbReference type="eggNOG" id="COG2336">
    <property type="taxonomic scope" value="Bacteria"/>
</dbReference>
<dbReference type="STRING" id="697282.Mettu_1893"/>
<dbReference type="Pfam" id="PF04014">
    <property type="entry name" value="MazE_antitoxin"/>
    <property type="match status" value="1"/>
</dbReference>
<dbReference type="InterPro" id="IPR007159">
    <property type="entry name" value="SpoVT-AbrB_dom"/>
</dbReference>
<keyword evidence="3" id="KW-1185">Reference proteome</keyword>
<proteinExistence type="predicted"/>
<dbReference type="SMART" id="SM00966">
    <property type="entry name" value="SpoVT_AbrB"/>
    <property type="match status" value="1"/>
</dbReference>
<protein>
    <submittedName>
        <fullName evidence="2">Transcriptional regulator/antitoxin, MazE</fullName>
    </submittedName>
</protein>
<dbReference type="OrthoDB" id="9795766at2"/>
<reference evidence="2 3" key="1">
    <citation type="submission" date="2011-06" db="EMBL/GenBank/DDBJ databases">
        <title>Genomic sequence of Methylobacter tundripaludum SV96.</title>
        <authorList>
            <consortium name="US DOE Joint Genome Institute"/>
            <person name="Lucas S."/>
            <person name="Han J."/>
            <person name="Lapidus A."/>
            <person name="Cheng J.-F."/>
            <person name="Goodwin L."/>
            <person name="Pitluck S."/>
            <person name="Held B."/>
            <person name="Detter J.C."/>
            <person name="Han C."/>
            <person name="Tapia R."/>
            <person name="Land M."/>
            <person name="Hauser L."/>
            <person name="Kyrpides N."/>
            <person name="Ivanova N."/>
            <person name="Ovchinnikova G."/>
            <person name="Pagani I."/>
            <person name="Klotz M.G."/>
            <person name="Dispirito A.A."/>
            <person name="Murrell J.C."/>
            <person name="Dunfield P."/>
            <person name="Kalyuzhnaya M.G."/>
            <person name="Svenning M."/>
            <person name="Trotsenko Y.A."/>
            <person name="Stein L.Y."/>
            <person name="Woyke T."/>
        </authorList>
    </citation>
    <scope>NUCLEOTIDE SEQUENCE [LARGE SCALE GENOMIC DNA]</scope>
    <source>
        <strain evidence="3">ATCC BAA-1195 / DSM 17260 / SV96</strain>
    </source>
</reference>
<evidence type="ECO:0000313" key="3">
    <source>
        <dbReference type="Proteomes" id="UP000004664"/>
    </source>
</evidence>
<dbReference type="PANTHER" id="PTHR40516">
    <property type="entry name" value="ANTITOXIN CHPS-RELATED"/>
    <property type="match status" value="1"/>
</dbReference>
<dbReference type="PANTHER" id="PTHR40516:SF1">
    <property type="entry name" value="ANTITOXIN CHPS-RELATED"/>
    <property type="match status" value="1"/>
</dbReference>
<feature type="domain" description="SpoVT-AbrB" evidence="1">
    <location>
        <begin position="6"/>
        <end position="51"/>
    </location>
</feature>
<dbReference type="RefSeq" id="WP_006891124.1">
    <property type="nucleotide sequence ID" value="NZ_JH109152.1"/>
</dbReference>
<evidence type="ECO:0000259" key="1">
    <source>
        <dbReference type="SMART" id="SM00966"/>
    </source>
</evidence>